<organism evidence="2 3">
    <name type="scientific">Symbiodinium pilosum</name>
    <name type="common">Dinoflagellate</name>
    <dbReference type="NCBI Taxonomy" id="2952"/>
    <lineage>
        <taxon>Eukaryota</taxon>
        <taxon>Sar</taxon>
        <taxon>Alveolata</taxon>
        <taxon>Dinophyceae</taxon>
        <taxon>Suessiales</taxon>
        <taxon>Symbiodiniaceae</taxon>
        <taxon>Symbiodinium</taxon>
    </lineage>
</organism>
<dbReference type="Proteomes" id="UP000649617">
    <property type="component" value="Unassembled WGS sequence"/>
</dbReference>
<evidence type="ECO:0000313" key="3">
    <source>
        <dbReference type="Proteomes" id="UP000649617"/>
    </source>
</evidence>
<name>A0A812Q5K9_SYMPI</name>
<evidence type="ECO:0000313" key="2">
    <source>
        <dbReference type="EMBL" id="CAE7376409.1"/>
    </source>
</evidence>
<dbReference type="AlphaFoldDB" id="A0A812Q5K9"/>
<dbReference type="EMBL" id="CAJNIZ010015669">
    <property type="protein sequence ID" value="CAE7376409.1"/>
    <property type="molecule type" value="Genomic_DNA"/>
</dbReference>
<gene>
    <name evidence="2" type="ORF">SPIL2461_LOCUS9150</name>
</gene>
<comment type="caution">
    <text evidence="2">The sequence shown here is derived from an EMBL/GenBank/DDBJ whole genome shotgun (WGS) entry which is preliminary data.</text>
</comment>
<sequence length="120" mass="12692">VILPPLGQSRPFEDDIPSPRWDSVCSFATQANFFIQSLRCTAAGVTICCQQMAEDAYGVFEMIKDVCEGLTGKPDAATEATQEQNSGSSTSACAISGGDVAPCDGKVDGRPTTSIDRQPR</sequence>
<protein>
    <submittedName>
        <fullName evidence="2">Uncharacterized protein</fullName>
    </submittedName>
</protein>
<feature type="region of interest" description="Disordered" evidence="1">
    <location>
        <begin position="78"/>
        <end position="120"/>
    </location>
</feature>
<evidence type="ECO:0000256" key="1">
    <source>
        <dbReference type="SAM" id="MobiDB-lite"/>
    </source>
</evidence>
<reference evidence="2" key="1">
    <citation type="submission" date="2021-02" db="EMBL/GenBank/DDBJ databases">
        <authorList>
            <person name="Dougan E. K."/>
            <person name="Rhodes N."/>
            <person name="Thang M."/>
            <person name="Chan C."/>
        </authorList>
    </citation>
    <scope>NUCLEOTIDE SEQUENCE</scope>
</reference>
<proteinExistence type="predicted"/>
<keyword evidence="3" id="KW-1185">Reference proteome</keyword>
<feature type="non-terminal residue" evidence="2">
    <location>
        <position position="120"/>
    </location>
</feature>
<feature type="compositionally biased region" description="Polar residues" evidence="1">
    <location>
        <begin position="79"/>
        <end position="93"/>
    </location>
</feature>
<feature type="compositionally biased region" description="Polar residues" evidence="1">
    <location>
        <begin position="111"/>
        <end position="120"/>
    </location>
</feature>
<accession>A0A812Q5K9</accession>